<dbReference type="Proteomes" id="UP000034166">
    <property type="component" value="Unassembled WGS sequence"/>
</dbReference>
<dbReference type="GO" id="GO:0016757">
    <property type="term" value="F:glycosyltransferase activity"/>
    <property type="evidence" value="ECO:0007669"/>
    <property type="project" value="InterPro"/>
</dbReference>
<dbReference type="InterPro" id="IPR001296">
    <property type="entry name" value="Glyco_trans_1"/>
</dbReference>
<protein>
    <recommendedName>
        <fullName evidence="5">Glycosyl transferase family 1</fullName>
    </recommendedName>
</protein>
<feature type="domain" description="Glycosyltransferase subfamily 4-like N-terminal" evidence="2">
    <location>
        <begin position="23"/>
        <end position="194"/>
    </location>
</feature>
<reference evidence="3 4" key="1">
    <citation type="submission" date="2015-04" db="EMBL/GenBank/DDBJ databases">
        <title>Taxonomic description and genome sequence of Bacillus campisalis sp. nov., a novel member of the genus Bacillus isolated from solar saltern.</title>
        <authorList>
            <person name="Mathan Kumar R."/>
            <person name="Kaur G."/>
            <person name="Kumar A."/>
            <person name="Singh N.K."/>
            <person name="Kaur N."/>
            <person name="Kumar N."/>
            <person name="Mayilraj S."/>
        </authorList>
    </citation>
    <scope>NUCLEOTIDE SEQUENCE [LARGE SCALE GENOMIC DNA]</scope>
    <source>
        <strain evidence="3 4">SA2-6</strain>
    </source>
</reference>
<dbReference type="OrthoDB" id="9787617at2"/>
<dbReference type="RefSeq" id="WP_046523022.1">
    <property type="nucleotide sequence ID" value="NZ_LAYY01000006.1"/>
</dbReference>
<dbReference type="EMBL" id="LAYY01000006">
    <property type="protein sequence ID" value="KKK38719.1"/>
    <property type="molecule type" value="Genomic_DNA"/>
</dbReference>
<feature type="domain" description="Glycosyl transferase family 1" evidence="1">
    <location>
        <begin position="198"/>
        <end position="346"/>
    </location>
</feature>
<sequence length="381" mass="43565">MKIFVVPSWYPDDDNPIRGIFFKEQVHALKKEGMDVIVLYPEIWSLKTLRKQKQKTGISYRMEEGIKTYRFKGYNFIPRVPSVSYRIYKERLKKLFSMAIQREGVPDLIHAHSLIWGGLAVSDLTAAHGIPLVVTEHSSVFGRGLVKPYHQKLIKNKAERIHYLIAVSNSLRKDLSKFVVSKEIEVIPNIVDTEFFTFGNEKRNRFTFFSLAMLNENKGIDVLIRAFSNKFKDKDAELLIGGDGNEKRRLHQLANELGVGKQVFFLGKLSREKAASYMKQCDVFVLPSRYETFGVVYIEALSCGKPVIATKCGGPEMMVNKKNGMLVTVDNIEELSEAMSYIKENHSNYNPETIRRECVNRFGEKAVAGRLKNYYKGVVEG</sequence>
<dbReference type="AlphaFoldDB" id="A0A0M2SVX2"/>
<evidence type="ECO:0000313" key="3">
    <source>
        <dbReference type="EMBL" id="KKK38719.1"/>
    </source>
</evidence>
<dbReference type="InterPro" id="IPR028098">
    <property type="entry name" value="Glyco_trans_4-like_N"/>
</dbReference>
<gene>
    <name evidence="3" type="ORF">WQ57_06940</name>
</gene>
<name>A0A0M2SVX2_9BACI</name>
<comment type="caution">
    <text evidence="3">The sequence shown here is derived from an EMBL/GenBank/DDBJ whole genome shotgun (WGS) entry which is preliminary data.</text>
</comment>
<dbReference type="PATRIC" id="fig|1408103.3.peg.1561"/>
<dbReference type="Pfam" id="PF13439">
    <property type="entry name" value="Glyco_transf_4"/>
    <property type="match status" value="1"/>
</dbReference>
<keyword evidence="4" id="KW-1185">Reference proteome</keyword>
<organism evidence="3 4">
    <name type="scientific">Mesobacillus campisalis</name>
    <dbReference type="NCBI Taxonomy" id="1408103"/>
    <lineage>
        <taxon>Bacteria</taxon>
        <taxon>Bacillati</taxon>
        <taxon>Bacillota</taxon>
        <taxon>Bacilli</taxon>
        <taxon>Bacillales</taxon>
        <taxon>Bacillaceae</taxon>
        <taxon>Mesobacillus</taxon>
    </lineage>
</organism>
<dbReference type="PANTHER" id="PTHR45947:SF3">
    <property type="entry name" value="SULFOQUINOVOSYL TRANSFERASE SQD2"/>
    <property type="match status" value="1"/>
</dbReference>
<dbReference type="InterPro" id="IPR050194">
    <property type="entry name" value="Glycosyltransferase_grp1"/>
</dbReference>
<proteinExistence type="predicted"/>
<dbReference type="Gene3D" id="3.40.50.2000">
    <property type="entry name" value="Glycogen Phosphorylase B"/>
    <property type="match status" value="2"/>
</dbReference>
<evidence type="ECO:0000259" key="1">
    <source>
        <dbReference type="Pfam" id="PF00534"/>
    </source>
</evidence>
<evidence type="ECO:0000259" key="2">
    <source>
        <dbReference type="Pfam" id="PF13439"/>
    </source>
</evidence>
<dbReference type="Pfam" id="PF00534">
    <property type="entry name" value="Glycos_transf_1"/>
    <property type="match status" value="1"/>
</dbReference>
<dbReference type="SUPFAM" id="SSF53756">
    <property type="entry name" value="UDP-Glycosyltransferase/glycogen phosphorylase"/>
    <property type="match status" value="1"/>
</dbReference>
<evidence type="ECO:0008006" key="5">
    <source>
        <dbReference type="Google" id="ProtNLM"/>
    </source>
</evidence>
<accession>A0A0M2SVX2</accession>
<dbReference type="PANTHER" id="PTHR45947">
    <property type="entry name" value="SULFOQUINOVOSYL TRANSFERASE SQD2"/>
    <property type="match status" value="1"/>
</dbReference>
<evidence type="ECO:0000313" key="4">
    <source>
        <dbReference type="Proteomes" id="UP000034166"/>
    </source>
</evidence>